<proteinExistence type="inferred from homology"/>
<evidence type="ECO:0000256" key="3">
    <source>
        <dbReference type="ARBA" id="ARBA00022989"/>
    </source>
</evidence>
<dbReference type="EMBL" id="MU864995">
    <property type="protein sequence ID" value="KAK4461242.1"/>
    <property type="molecule type" value="Genomic_DNA"/>
</dbReference>
<gene>
    <name evidence="7" type="ORF">QBC42DRAFT_95698</name>
</gene>
<organism evidence="7 8">
    <name type="scientific">Cladorrhinum samala</name>
    <dbReference type="NCBI Taxonomy" id="585594"/>
    <lineage>
        <taxon>Eukaryota</taxon>
        <taxon>Fungi</taxon>
        <taxon>Dikarya</taxon>
        <taxon>Ascomycota</taxon>
        <taxon>Pezizomycotina</taxon>
        <taxon>Sordariomycetes</taxon>
        <taxon>Sordariomycetidae</taxon>
        <taxon>Sordariales</taxon>
        <taxon>Podosporaceae</taxon>
        <taxon>Cladorrhinum</taxon>
    </lineage>
</organism>
<comment type="subcellular location">
    <subcellularLocation>
        <location evidence="1">Membrane</location>
        <topology evidence="1">Multi-pass membrane protein</topology>
    </subcellularLocation>
</comment>
<evidence type="ECO:0000256" key="4">
    <source>
        <dbReference type="ARBA" id="ARBA00023136"/>
    </source>
</evidence>
<feature type="transmembrane region" description="Helical" evidence="5">
    <location>
        <begin position="112"/>
        <end position="130"/>
    </location>
</feature>
<feature type="transmembrane region" description="Helical" evidence="5">
    <location>
        <begin position="79"/>
        <end position="100"/>
    </location>
</feature>
<feature type="transmembrane region" description="Helical" evidence="5">
    <location>
        <begin position="253"/>
        <end position="274"/>
    </location>
</feature>
<dbReference type="Pfam" id="PF01027">
    <property type="entry name" value="Bax1-I"/>
    <property type="match status" value="1"/>
</dbReference>
<keyword evidence="2 5" id="KW-0812">Transmembrane</keyword>
<keyword evidence="3 5" id="KW-1133">Transmembrane helix</keyword>
<feature type="transmembrane region" description="Helical" evidence="5">
    <location>
        <begin position="196"/>
        <end position="216"/>
    </location>
</feature>
<dbReference type="PANTHER" id="PTHR23291:SF50">
    <property type="entry name" value="PROTEIN LIFEGUARD 4"/>
    <property type="match status" value="1"/>
</dbReference>
<dbReference type="PANTHER" id="PTHR23291">
    <property type="entry name" value="BAX INHIBITOR-RELATED"/>
    <property type="match status" value="1"/>
</dbReference>
<name>A0AAV9HP65_9PEZI</name>
<keyword evidence="8" id="KW-1185">Reference proteome</keyword>
<dbReference type="InterPro" id="IPR006214">
    <property type="entry name" value="Bax_inhibitor_1-related"/>
</dbReference>
<evidence type="ECO:0000256" key="2">
    <source>
        <dbReference type="ARBA" id="ARBA00022692"/>
    </source>
</evidence>
<dbReference type="GO" id="GO:0016020">
    <property type="term" value="C:membrane"/>
    <property type="evidence" value="ECO:0007669"/>
    <property type="project" value="UniProtKB-SubCell"/>
</dbReference>
<evidence type="ECO:0000256" key="5">
    <source>
        <dbReference type="RuleBase" id="RU004379"/>
    </source>
</evidence>
<sequence length="280" mass="31331">MASTAKYTAAPQEDPDAHTSYTQPPPSYEAHANTSSAQDNAYLLGVPRSSDDNIPDDFKFGGSVAEASVEIRNVFVRKVYTILTLQLIATAIVSSISFFSPSYRAFIQSNTWVFWLSLVGSLGFLAATYWKRFSYPQNLVYLSGFTLLEAYTISVAVSFFETQIVLNAVVLTAGMFVFLTAFACQTKYDFTSWMPYLLSMLWGLILFGFMSAFLPYSSTVDLIYGLISAMIFSVYILIDTQMVLRKHHVEEEIAAAISLYLDIINLFLAILRILNNQNNN</sequence>
<protein>
    <submittedName>
        <fullName evidence="7">Bax inhibitor 1</fullName>
    </submittedName>
</protein>
<dbReference type="Proteomes" id="UP001321749">
    <property type="component" value="Unassembled WGS sequence"/>
</dbReference>
<feature type="region of interest" description="Disordered" evidence="6">
    <location>
        <begin position="1"/>
        <end position="34"/>
    </location>
</feature>
<feature type="transmembrane region" description="Helical" evidence="5">
    <location>
        <begin position="164"/>
        <end position="184"/>
    </location>
</feature>
<dbReference type="CDD" id="cd10429">
    <property type="entry name" value="GAAP_like"/>
    <property type="match status" value="1"/>
</dbReference>
<comment type="similarity">
    <text evidence="5">Belongs to the BI1 family.</text>
</comment>
<evidence type="ECO:0000256" key="1">
    <source>
        <dbReference type="ARBA" id="ARBA00004141"/>
    </source>
</evidence>
<evidence type="ECO:0000313" key="7">
    <source>
        <dbReference type="EMBL" id="KAK4461242.1"/>
    </source>
</evidence>
<comment type="caution">
    <text evidence="7">The sequence shown here is derived from an EMBL/GenBank/DDBJ whole genome shotgun (WGS) entry which is preliminary data.</text>
</comment>
<evidence type="ECO:0000313" key="8">
    <source>
        <dbReference type="Proteomes" id="UP001321749"/>
    </source>
</evidence>
<accession>A0AAV9HP65</accession>
<feature type="transmembrane region" description="Helical" evidence="5">
    <location>
        <begin position="222"/>
        <end position="241"/>
    </location>
</feature>
<evidence type="ECO:0000256" key="6">
    <source>
        <dbReference type="SAM" id="MobiDB-lite"/>
    </source>
</evidence>
<reference evidence="7" key="2">
    <citation type="submission" date="2023-06" db="EMBL/GenBank/DDBJ databases">
        <authorList>
            <consortium name="Lawrence Berkeley National Laboratory"/>
            <person name="Mondo S.J."/>
            <person name="Hensen N."/>
            <person name="Bonometti L."/>
            <person name="Westerberg I."/>
            <person name="Brannstrom I.O."/>
            <person name="Guillou S."/>
            <person name="Cros-Aarteil S."/>
            <person name="Calhoun S."/>
            <person name="Haridas S."/>
            <person name="Kuo A."/>
            <person name="Pangilinan J."/>
            <person name="Riley R."/>
            <person name="Labutti K."/>
            <person name="Andreopoulos B."/>
            <person name="Lipzen A."/>
            <person name="Chen C."/>
            <person name="Yanf M."/>
            <person name="Daum C."/>
            <person name="Ng V."/>
            <person name="Clum A."/>
            <person name="Steindorff A."/>
            <person name="Ohm R."/>
            <person name="Martin F."/>
            <person name="Silar P."/>
            <person name="Natvig D."/>
            <person name="Lalanne C."/>
            <person name="Gautier V."/>
            <person name="Ament-Velasquez S.L."/>
            <person name="Kruys A."/>
            <person name="Hutchinson M.I."/>
            <person name="Powell A.J."/>
            <person name="Barry K."/>
            <person name="Miller A.N."/>
            <person name="Grigoriev I.V."/>
            <person name="Debuchy R."/>
            <person name="Gladieux P."/>
            <person name="Thoren M.H."/>
            <person name="Johannesson H."/>
        </authorList>
    </citation>
    <scope>NUCLEOTIDE SEQUENCE</scope>
    <source>
        <strain evidence="7">PSN324</strain>
    </source>
</reference>
<keyword evidence="4 5" id="KW-0472">Membrane</keyword>
<dbReference type="AlphaFoldDB" id="A0AAV9HP65"/>
<reference evidence="7" key="1">
    <citation type="journal article" date="2023" name="Mol. Phylogenet. Evol.">
        <title>Genome-scale phylogeny and comparative genomics of the fungal order Sordariales.</title>
        <authorList>
            <person name="Hensen N."/>
            <person name="Bonometti L."/>
            <person name="Westerberg I."/>
            <person name="Brannstrom I.O."/>
            <person name="Guillou S."/>
            <person name="Cros-Aarteil S."/>
            <person name="Calhoun S."/>
            <person name="Haridas S."/>
            <person name="Kuo A."/>
            <person name="Mondo S."/>
            <person name="Pangilinan J."/>
            <person name="Riley R."/>
            <person name="LaButti K."/>
            <person name="Andreopoulos B."/>
            <person name="Lipzen A."/>
            <person name="Chen C."/>
            <person name="Yan M."/>
            <person name="Daum C."/>
            <person name="Ng V."/>
            <person name="Clum A."/>
            <person name="Steindorff A."/>
            <person name="Ohm R.A."/>
            <person name="Martin F."/>
            <person name="Silar P."/>
            <person name="Natvig D.O."/>
            <person name="Lalanne C."/>
            <person name="Gautier V."/>
            <person name="Ament-Velasquez S.L."/>
            <person name="Kruys A."/>
            <person name="Hutchinson M.I."/>
            <person name="Powell A.J."/>
            <person name="Barry K."/>
            <person name="Miller A.N."/>
            <person name="Grigoriev I.V."/>
            <person name="Debuchy R."/>
            <person name="Gladieux P."/>
            <person name="Hiltunen Thoren M."/>
            <person name="Johannesson H."/>
        </authorList>
    </citation>
    <scope>NUCLEOTIDE SEQUENCE</scope>
    <source>
        <strain evidence="7">PSN324</strain>
    </source>
</reference>